<protein>
    <submittedName>
        <fullName evidence="1">Uncharacterized protein</fullName>
    </submittedName>
</protein>
<reference evidence="1" key="1">
    <citation type="submission" date="2021-02" db="EMBL/GenBank/DDBJ databases">
        <authorList>
            <person name="Syme A R."/>
            <person name="Syme A R."/>
            <person name="Moolhuijzen P."/>
        </authorList>
    </citation>
    <scope>NUCLEOTIDE SEQUENCE</scope>
    <source>
        <strain evidence="1">W1-1</strain>
    </source>
</reference>
<evidence type="ECO:0000313" key="1">
    <source>
        <dbReference type="EMBL" id="CAE7220750.1"/>
    </source>
</evidence>
<organism evidence="1 2">
    <name type="scientific">Pyrenophora teres f. teres</name>
    <dbReference type="NCBI Taxonomy" id="97479"/>
    <lineage>
        <taxon>Eukaryota</taxon>
        <taxon>Fungi</taxon>
        <taxon>Dikarya</taxon>
        <taxon>Ascomycota</taxon>
        <taxon>Pezizomycotina</taxon>
        <taxon>Dothideomycetes</taxon>
        <taxon>Pleosporomycetidae</taxon>
        <taxon>Pleosporales</taxon>
        <taxon>Pleosporineae</taxon>
        <taxon>Pleosporaceae</taxon>
        <taxon>Pyrenophora</taxon>
    </lineage>
</organism>
<sequence length="98" mass="10477">MKTYVLGLLCMASLAVGKYNIPSNCVKHVTCRGGKALDCSIDHKAVCSSVSTYLPGNIDICTIGVPSSGSCRNGWCEHPIVKAGGIYYYDECYVLCCS</sequence>
<dbReference type="AlphaFoldDB" id="A0A6S6WH00"/>
<proteinExistence type="predicted"/>
<dbReference type="EMBL" id="HG992988">
    <property type="protein sequence ID" value="CAE7220750.1"/>
    <property type="molecule type" value="Genomic_DNA"/>
</dbReference>
<dbReference type="Proteomes" id="UP000472372">
    <property type="component" value="Chromosome 12"/>
</dbReference>
<accession>A0A6S6WH00</accession>
<gene>
    <name evidence="1" type="ORF">PTTW11_11362</name>
</gene>
<evidence type="ECO:0000313" key="2">
    <source>
        <dbReference type="Proteomes" id="UP000472372"/>
    </source>
</evidence>
<name>A0A6S6WH00_9PLEO</name>